<sequence length="97" mass="11269">MLLATTFFLLGLYCLFIAPKYKSVIGFRGILYLLNRSNSWATTNRLFGIELIIFSSLLFFTQNTKLFVLLIVFSLLTTDLLSYLYSQQKKKSFSKFI</sequence>
<evidence type="ECO:0000256" key="1">
    <source>
        <dbReference type="SAM" id="Phobius"/>
    </source>
</evidence>
<gene>
    <name evidence="2" type="ORF">CBF36_06640</name>
</gene>
<evidence type="ECO:0008006" key="4">
    <source>
        <dbReference type="Google" id="ProtNLM"/>
    </source>
</evidence>
<keyword evidence="1" id="KW-0812">Transmembrane</keyword>
<accession>A0A429ZK42</accession>
<organism evidence="2 3">
    <name type="scientific">Vagococcus bubulae</name>
    <dbReference type="NCBI Taxonomy" id="1977868"/>
    <lineage>
        <taxon>Bacteria</taxon>
        <taxon>Bacillati</taxon>
        <taxon>Bacillota</taxon>
        <taxon>Bacilli</taxon>
        <taxon>Lactobacillales</taxon>
        <taxon>Enterococcaceae</taxon>
        <taxon>Vagococcus</taxon>
    </lineage>
</organism>
<feature type="transmembrane region" description="Helical" evidence="1">
    <location>
        <begin position="40"/>
        <end position="60"/>
    </location>
</feature>
<keyword evidence="1" id="KW-1133">Transmembrane helix</keyword>
<evidence type="ECO:0000313" key="3">
    <source>
        <dbReference type="Proteomes" id="UP000288490"/>
    </source>
</evidence>
<feature type="transmembrane region" description="Helical" evidence="1">
    <location>
        <begin position="67"/>
        <end position="85"/>
    </location>
</feature>
<protein>
    <recommendedName>
        <fullName evidence="4">SdpI family protein</fullName>
    </recommendedName>
</protein>
<dbReference type="AlphaFoldDB" id="A0A429ZK42"/>
<dbReference type="EMBL" id="NGJT01000010">
    <property type="protein sequence ID" value="RST94051.1"/>
    <property type="molecule type" value="Genomic_DNA"/>
</dbReference>
<keyword evidence="3" id="KW-1185">Reference proteome</keyword>
<keyword evidence="1" id="KW-0472">Membrane</keyword>
<dbReference type="Proteomes" id="UP000288490">
    <property type="component" value="Unassembled WGS sequence"/>
</dbReference>
<evidence type="ECO:0000313" key="2">
    <source>
        <dbReference type="EMBL" id="RST94051.1"/>
    </source>
</evidence>
<comment type="caution">
    <text evidence="2">The sequence shown here is derived from an EMBL/GenBank/DDBJ whole genome shotgun (WGS) entry which is preliminary data.</text>
</comment>
<reference evidence="2 3" key="1">
    <citation type="submission" date="2017-05" db="EMBL/GenBank/DDBJ databases">
        <title>Vagococcus spp. assemblies.</title>
        <authorList>
            <person name="Gulvik C.A."/>
        </authorList>
    </citation>
    <scope>NUCLEOTIDE SEQUENCE [LARGE SCALE GENOMIC DNA]</scope>
    <source>
        <strain evidence="2 3">SS1994</strain>
    </source>
</reference>
<proteinExistence type="predicted"/>
<name>A0A429ZK42_9ENTE</name>
<dbReference type="RefSeq" id="WP_125957671.1">
    <property type="nucleotide sequence ID" value="NZ_JAQEJV010000005.1"/>
</dbReference>
<dbReference type="OrthoDB" id="9929674at2"/>